<proteinExistence type="predicted"/>
<keyword evidence="1" id="KW-0472">Membrane</keyword>
<feature type="transmembrane region" description="Helical" evidence="1">
    <location>
        <begin position="12"/>
        <end position="36"/>
    </location>
</feature>
<organism evidence="2 3">
    <name type="scientific">Pseudomonas schmalbachii</name>
    <dbReference type="NCBI Taxonomy" id="2816993"/>
    <lineage>
        <taxon>Bacteria</taxon>
        <taxon>Pseudomonadati</taxon>
        <taxon>Pseudomonadota</taxon>
        <taxon>Gammaproteobacteria</taxon>
        <taxon>Pseudomonadales</taxon>
        <taxon>Pseudomonadaceae</taxon>
        <taxon>Pseudomonas</taxon>
    </lineage>
</organism>
<evidence type="ECO:0000313" key="3">
    <source>
        <dbReference type="Proteomes" id="UP000669060"/>
    </source>
</evidence>
<dbReference type="Proteomes" id="UP000669060">
    <property type="component" value="Unassembled WGS sequence"/>
</dbReference>
<accession>A0ABS3TP43</accession>
<keyword evidence="1" id="KW-0812">Transmembrane</keyword>
<evidence type="ECO:0000256" key="1">
    <source>
        <dbReference type="SAM" id="Phobius"/>
    </source>
</evidence>
<feature type="transmembrane region" description="Helical" evidence="1">
    <location>
        <begin position="335"/>
        <end position="356"/>
    </location>
</feature>
<name>A0ABS3TP43_9PSED</name>
<dbReference type="PANTHER" id="PTHR34219:SF3">
    <property type="entry name" value="BLL7967 PROTEIN"/>
    <property type="match status" value="1"/>
</dbReference>
<dbReference type="PANTHER" id="PTHR34219">
    <property type="entry name" value="IRON-REGULATED INNER MEMBRANE PROTEIN-RELATED"/>
    <property type="match status" value="1"/>
</dbReference>
<dbReference type="InterPro" id="IPR005625">
    <property type="entry name" value="PepSY-ass_TM"/>
</dbReference>
<keyword evidence="3" id="KW-1185">Reference proteome</keyword>
<sequence>MSHRAVRVWSFVHKWSSLVCTLFMLLLCITGLPLIFHHEIQHAQMPELAEVQPGTPAPGLDSIIASARAARPGEVVPYAYFDDEDPLVMVASGRSMAAPPDELFYQFYDLRSGQHLDVAQPTEGFMYIMLRLHMDMFAGLPGMLFLGVMGLLLVVAIVSGVVLYAPFMRKLDFATVRRQRGTRTRWLDLHNLLGIVTLVWLTVVGVTGSINTLAMPIERMWQASELVEMAASHRDLPPPTQLAPAASAIAAAERAMPDMKVRTVAFPGSPFASPHHYGIYLVGDSPLTSRLLTPALADAATGEITAMREMPLYAKTLFVSQPLHFGDYGGLPLKIVWALLDVASIVVLGSGLYLWLARRKAPAEKRLEEQDESTLATENNA</sequence>
<comment type="caution">
    <text evidence="2">The sequence shown here is derived from an EMBL/GenBank/DDBJ whole genome shotgun (WGS) entry which is preliminary data.</text>
</comment>
<feature type="transmembrane region" description="Helical" evidence="1">
    <location>
        <begin position="143"/>
        <end position="168"/>
    </location>
</feature>
<protein>
    <submittedName>
        <fullName evidence="2">PepSY domain-containing protein</fullName>
    </submittedName>
</protein>
<gene>
    <name evidence="2" type="ORF">JFY56_07950</name>
</gene>
<reference evidence="2 3" key="1">
    <citation type="submission" date="2020-12" db="EMBL/GenBank/DDBJ databases">
        <title>Pseudomonas schmalbachii sp. nov. isolated from millipede gut.</title>
        <authorList>
            <person name="Shelomi M."/>
        </authorList>
    </citation>
    <scope>NUCLEOTIDE SEQUENCE [LARGE SCALE GENOMIC DNA]</scope>
    <source>
        <strain evidence="2 3">Milli4</strain>
    </source>
</reference>
<feature type="transmembrane region" description="Helical" evidence="1">
    <location>
        <begin position="189"/>
        <end position="210"/>
    </location>
</feature>
<evidence type="ECO:0000313" key="2">
    <source>
        <dbReference type="EMBL" id="MBO3275153.1"/>
    </source>
</evidence>
<dbReference type="RefSeq" id="WP_208312991.1">
    <property type="nucleotide sequence ID" value="NZ_JAELYA010000002.1"/>
</dbReference>
<keyword evidence="1" id="KW-1133">Transmembrane helix</keyword>
<dbReference type="Pfam" id="PF03929">
    <property type="entry name" value="PepSY_TM"/>
    <property type="match status" value="1"/>
</dbReference>
<dbReference type="EMBL" id="JAELYA010000002">
    <property type="protein sequence ID" value="MBO3275153.1"/>
    <property type="molecule type" value="Genomic_DNA"/>
</dbReference>